<evidence type="ECO:0000313" key="2">
    <source>
        <dbReference type="Proteomes" id="UP000250006"/>
    </source>
</evidence>
<organism evidence="1 2">
    <name type="scientific">Actinomyces bovis</name>
    <dbReference type="NCBI Taxonomy" id="1658"/>
    <lineage>
        <taxon>Bacteria</taxon>
        <taxon>Bacillati</taxon>
        <taxon>Actinomycetota</taxon>
        <taxon>Actinomycetes</taxon>
        <taxon>Actinomycetales</taxon>
        <taxon>Actinomycetaceae</taxon>
        <taxon>Actinomyces</taxon>
    </lineage>
</organism>
<dbReference type="InterPro" id="IPR021408">
    <property type="entry name" value="DUF3046"/>
</dbReference>
<sequence length="74" mass="8422">MKHSEFWRALEEVHGAGLGRSLAQDLVLAEMGCTAEQALARGVPPRQVWDALCDETDASDSQRWVYREDPRRRP</sequence>
<protein>
    <submittedName>
        <fullName evidence="1">Protein of uncharacterized function (DUF3046)</fullName>
    </submittedName>
</protein>
<name>A0ABY1VS81_9ACTO</name>
<dbReference type="EMBL" id="UAPQ01000008">
    <property type="protein sequence ID" value="SPT53893.1"/>
    <property type="molecule type" value="Genomic_DNA"/>
</dbReference>
<comment type="caution">
    <text evidence="1">The sequence shown here is derived from an EMBL/GenBank/DDBJ whole genome shotgun (WGS) entry which is preliminary data.</text>
</comment>
<evidence type="ECO:0000313" key="1">
    <source>
        <dbReference type="EMBL" id="SPT53893.1"/>
    </source>
</evidence>
<keyword evidence="2" id="KW-1185">Reference proteome</keyword>
<proteinExistence type="predicted"/>
<dbReference type="Pfam" id="PF11248">
    <property type="entry name" value="DUF3046"/>
    <property type="match status" value="1"/>
</dbReference>
<gene>
    <name evidence="1" type="ORF">NCTC11535_01585</name>
</gene>
<reference evidence="1 2" key="1">
    <citation type="submission" date="2018-06" db="EMBL/GenBank/DDBJ databases">
        <authorList>
            <consortium name="Pathogen Informatics"/>
            <person name="Doyle S."/>
        </authorList>
    </citation>
    <scope>NUCLEOTIDE SEQUENCE [LARGE SCALE GENOMIC DNA]</scope>
    <source>
        <strain evidence="1 2">NCTC11535</strain>
    </source>
</reference>
<dbReference type="RefSeq" id="WP_111836815.1">
    <property type="nucleotide sequence ID" value="NZ_UAPQ01000008.1"/>
</dbReference>
<dbReference type="Proteomes" id="UP000250006">
    <property type="component" value="Unassembled WGS sequence"/>
</dbReference>
<accession>A0ABY1VS81</accession>